<evidence type="ECO:0000256" key="6">
    <source>
        <dbReference type="SAM" id="Phobius"/>
    </source>
</evidence>
<feature type="transmembrane region" description="Helical" evidence="6">
    <location>
        <begin position="395"/>
        <end position="416"/>
    </location>
</feature>
<evidence type="ECO:0000256" key="1">
    <source>
        <dbReference type="ARBA" id="ARBA00004651"/>
    </source>
</evidence>
<proteinExistence type="predicted"/>
<feature type="transmembrane region" description="Helical" evidence="6">
    <location>
        <begin position="239"/>
        <end position="264"/>
    </location>
</feature>
<dbReference type="RefSeq" id="WP_189107852.1">
    <property type="nucleotide sequence ID" value="NZ_BMMV01000008.1"/>
</dbReference>
<keyword evidence="9" id="KW-1185">Reference proteome</keyword>
<organism evidence="8 9">
    <name type="scientific">Streptomyces camponoticapitis</name>
    <dbReference type="NCBI Taxonomy" id="1616125"/>
    <lineage>
        <taxon>Bacteria</taxon>
        <taxon>Bacillati</taxon>
        <taxon>Actinomycetota</taxon>
        <taxon>Actinomycetes</taxon>
        <taxon>Kitasatosporales</taxon>
        <taxon>Streptomycetaceae</taxon>
        <taxon>Streptomyces</taxon>
    </lineage>
</organism>
<keyword evidence="3 6" id="KW-0812">Transmembrane</keyword>
<feature type="transmembrane region" description="Helical" evidence="6">
    <location>
        <begin position="63"/>
        <end position="83"/>
    </location>
</feature>
<name>A0ABQ2E617_9ACTN</name>
<dbReference type="SUPFAM" id="SSF103473">
    <property type="entry name" value="MFS general substrate transporter"/>
    <property type="match status" value="1"/>
</dbReference>
<dbReference type="Gene3D" id="1.20.1250.20">
    <property type="entry name" value="MFS general substrate transporter like domains"/>
    <property type="match status" value="1"/>
</dbReference>
<evidence type="ECO:0000259" key="7">
    <source>
        <dbReference type="PROSITE" id="PS50850"/>
    </source>
</evidence>
<dbReference type="InterPro" id="IPR011701">
    <property type="entry name" value="MFS"/>
</dbReference>
<dbReference type="InterPro" id="IPR020846">
    <property type="entry name" value="MFS_dom"/>
</dbReference>
<feature type="transmembrane region" description="Helical" evidence="6">
    <location>
        <begin position="364"/>
        <end position="383"/>
    </location>
</feature>
<evidence type="ECO:0000256" key="4">
    <source>
        <dbReference type="ARBA" id="ARBA00022989"/>
    </source>
</evidence>
<evidence type="ECO:0000256" key="2">
    <source>
        <dbReference type="ARBA" id="ARBA00022475"/>
    </source>
</evidence>
<keyword evidence="5 6" id="KW-0472">Membrane</keyword>
<sequence length="433" mass="42771">MSAHPAVSPPAISASAPERPAHRDANVLRWLAAYTVSMVGDSLYYMALAWAAARSGDPTRAGLVLAVGAVPRAVLMLGGGVLADRWGPRRVVIGSDAARCVVILAIAAVLLLGAPGLWLLIAVALVFGVVDALFLPAVGALPPRITASGQLARVQGLRGLAARVANVTGAPLGGLLVAFGGSAAAFAAAGALFAVSLVLLVAVRVAPLPTDTAGHAGPSRAGARGELTDGLRHIRRHRVLAPLMLVIALSELGFVGPLNLGLVLLAQDRGWGAGGMGWIVAAFGVGAGAASLLLAVRGRLPRAGLVLCLSVVTGAFAVGAIAFVPTVALAAVAGLFVGLLAGLGGGLCGALTQTVTEPAYLGRVTSVATLFTLGIAPLSYPVTGAAVGLWGTGPVFVVSAAVCAAGGALGLAFAGLRRAELPGGRAAPADPAA</sequence>
<keyword evidence="4 6" id="KW-1133">Transmembrane helix</keyword>
<keyword evidence="2" id="KW-1003">Cell membrane</keyword>
<feature type="transmembrane region" description="Helical" evidence="6">
    <location>
        <begin position="303"/>
        <end position="324"/>
    </location>
</feature>
<reference evidence="9" key="1">
    <citation type="journal article" date="2019" name="Int. J. Syst. Evol. Microbiol.">
        <title>The Global Catalogue of Microorganisms (GCM) 10K type strain sequencing project: providing services to taxonomists for standard genome sequencing and annotation.</title>
        <authorList>
            <consortium name="The Broad Institute Genomics Platform"/>
            <consortium name="The Broad Institute Genome Sequencing Center for Infectious Disease"/>
            <person name="Wu L."/>
            <person name="Ma J."/>
        </authorList>
    </citation>
    <scope>NUCLEOTIDE SEQUENCE [LARGE SCALE GENOMIC DNA]</scope>
    <source>
        <strain evidence="9">CGMCC 4.7275</strain>
    </source>
</reference>
<dbReference type="EMBL" id="BMMV01000008">
    <property type="protein sequence ID" value="GGJ95674.1"/>
    <property type="molecule type" value="Genomic_DNA"/>
</dbReference>
<dbReference type="PROSITE" id="PS50850">
    <property type="entry name" value="MFS"/>
    <property type="match status" value="1"/>
</dbReference>
<evidence type="ECO:0000256" key="5">
    <source>
        <dbReference type="ARBA" id="ARBA00023136"/>
    </source>
</evidence>
<dbReference type="Proteomes" id="UP000660265">
    <property type="component" value="Unassembled WGS sequence"/>
</dbReference>
<feature type="transmembrane region" description="Helical" evidence="6">
    <location>
        <begin position="185"/>
        <end position="203"/>
    </location>
</feature>
<accession>A0ABQ2E617</accession>
<feature type="transmembrane region" description="Helical" evidence="6">
    <location>
        <begin position="27"/>
        <end position="51"/>
    </location>
</feature>
<comment type="caution">
    <text evidence="8">The sequence shown here is derived from an EMBL/GenBank/DDBJ whole genome shotgun (WGS) entry which is preliminary data.</text>
</comment>
<dbReference type="PANTHER" id="PTHR23513">
    <property type="entry name" value="INTEGRAL MEMBRANE EFFLUX PROTEIN-RELATED"/>
    <property type="match status" value="1"/>
</dbReference>
<dbReference type="PANTHER" id="PTHR23513:SF17">
    <property type="entry name" value="MEMBRANE PROTEIN"/>
    <property type="match status" value="1"/>
</dbReference>
<protein>
    <submittedName>
        <fullName evidence="8">MFS transporter</fullName>
    </submittedName>
</protein>
<dbReference type="InterPro" id="IPR036259">
    <property type="entry name" value="MFS_trans_sf"/>
</dbReference>
<feature type="transmembrane region" description="Helical" evidence="6">
    <location>
        <begin position="330"/>
        <end position="352"/>
    </location>
</feature>
<gene>
    <name evidence="8" type="ORF">GCM10011583_29090</name>
</gene>
<comment type="subcellular location">
    <subcellularLocation>
        <location evidence="1">Cell membrane</location>
        <topology evidence="1">Multi-pass membrane protein</topology>
    </subcellularLocation>
</comment>
<evidence type="ECO:0000313" key="8">
    <source>
        <dbReference type="EMBL" id="GGJ95674.1"/>
    </source>
</evidence>
<feature type="transmembrane region" description="Helical" evidence="6">
    <location>
        <begin position="276"/>
        <end position="296"/>
    </location>
</feature>
<dbReference type="CDD" id="cd06173">
    <property type="entry name" value="MFS_MefA_like"/>
    <property type="match status" value="1"/>
</dbReference>
<evidence type="ECO:0000256" key="3">
    <source>
        <dbReference type="ARBA" id="ARBA00022692"/>
    </source>
</evidence>
<feature type="domain" description="Major facilitator superfamily (MFS) profile" evidence="7">
    <location>
        <begin position="21"/>
        <end position="418"/>
    </location>
</feature>
<evidence type="ECO:0000313" key="9">
    <source>
        <dbReference type="Proteomes" id="UP000660265"/>
    </source>
</evidence>
<dbReference type="Pfam" id="PF07690">
    <property type="entry name" value="MFS_1"/>
    <property type="match status" value="1"/>
</dbReference>